<gene>
    <name evidence="2" type="ORF">SP90_06850</name>
</gene>
<dbReference type="PATRIC" id="fig|1560234.3.peg.3346"/>
<dbReference type="AlphaFoldDB" id="A0A1B7XET8"/>
<dbReference type="PANTHER" id="PTHR36508">
    <property type="entry name" value="PROTEIN SLYX"/>
    <property type="match status" value="1"/>
</dbReference>
<sequence length="74" mass="8504">MKETKERLAQLEEQLYFQEKTISELNEALTNQQFQLDEMEKKMEAVILRIRQLSPVLDDGGVDDGPPPHYGGNV</sequence>
<proteinExistence type="inferred from homology"/>
<comment type="caution">
    <text evidence="2">The sequence shown here is derived from an EMBL/GenBank/DDBJ whole genome shotgun (WGS) entry which is preliminary data.</text>
</comment>
<protein>
    <submittedName>
        <fullName evidence="2">SlyX</fullName>
    </submittedName>
</protein>
<dbReference type="STRING" id="1560234.SP90_06850"/>
<reference evidence="2 3" key="1">
    <citation type="submission" date="2015-01" db="EMBL/GenBank/DDBJ databases">
        <title>Desulfovibrio sp. JC271 draft genome sequence.</title>
        <authorList>
            <person name="Shivani Y."/>
            <person name="Subhash Y."/>
            <person name="Sasikala C."/>
            <person name="Ramana C.V."/>
        </authorList>
    </citation>
    <scope>NUCLEOTIDE SEQUENCE [LARGE SCALE GENOMIC DNA]</scope>
    <source>
        <strain evidence="2 3">JC271</strain>
    </source>
</reference>
<dbReference type="InterPro" id="IPR007236">
    <property type="entry name" value="SlyX"/>
</dbReference>
<dbReference type="OrthoDB" id="5465406at2"/>
<organism evidence="2 3">
    <name type="scientific">Halodesulfovibrio spirochaetisodalis</name>
    <dbReference type="NCBI Taxonomy" id="1560234"/>
    <lineage>
        <taxon>Bacteria</taxon>
        <taxon>Pseudomonadati</taxon>
        <taxon>Thermodesulfobacteriota</taxon>
        <taxon>Desulfovibrionia</taxon>
        <taxon>Desulfovibrionales</taxon>
        <taxon>Desulfovibrionaceae</taxon>
        <taxon>Halodesulfovibrio</taxon>
    </lineage>
</organism>
<accession>A0A1B7XET8</accession>
<keyword evidence="3" id="KW-1185">Reference proteome</keyword>
<dbReference type="PANTHER" id="PTHR36508:SF1">
    <property type="entry name" value="PROTEIN SLYX"/>
    <property type="match status" value="1"/>
</dbReference>
<feature type="coiled-coil region" evidence="1">
    <location>
        <begin position="1"/>
        <end position="42"/>
    </location>
</feature>
<dbReference type="EMBL" id="JXMS01000009">
    <property type="protein sequence ID" value="OBQ52682.1"/>
    <property type="molecule type" value="Genomic_DNA"/>
</dbReference>
<dbReference type="Proteomes" id="UP000091979">
    <property type="component" value="Unassembled WGS sequence"/>
</dbReference>
<evidence type="ECO:0000313" key="2">
    <source>
        <dbReference type="EMBL" id="OBQ52682.1"/>
    </source>
</evidence>
<evidence type="ECO:0000313" key="3">
    <source>
        <dbReference type="Proteomes" id="UP000091979"/>
    </source>
</evidence>
<dbReference type="Pfam" id="PF04102">
    <property type="entry name" value="SlyX"/>
    <property type="match status" value="1"/>
</dbReference>
<name>A0A1B7XET8_9BACT</name>
<dbReference type="RefSeq" id="WP_066853913.1">
    <property type="nucleotide sequence ID" value="NZ_JXMS01000009.1"/>
</dbReference>
<evidence type="ECO:0000256" key="1">
    <source>
        <dbReference type="SAM" id="Coils"/>
    </source>
</evidence>
<dbReference type="Gene3D" id="1.20.5.300">
    <property type="match status" value="1"/>
</dbReference>
<dbReference type="HAMAP" id="MF_00715">
    <property type="entry name" value="SlyX"/>
    <property type="match status" value="1"/>
</dbReference>
<keyword evidence="1" id="KW-0175">Coiled coil</keyword>